<dbReference type="Proteomes" id="UP000237481">
    <property type="component" value="Unassembled WGS sequence"/>
</dbReference>
<feature type="chain" id="PRO_5015579377" evidence="1">
    <location>
        <begin position="19"/>
        <end position="86"/>
    </location>
</feature>
<name>A0A2S4KPE4_9HYPO</name>
<comment type="caution">
    <text evidence="2">The sequence shown here is derived from an EMBL/GenBank/DDBJ whole genome shotgun (WGS) entry which is preliminary data.</text>
</comment>
<evidence type="ECO:0000256" key="1">
    <source>
        <dbReference type="SAM" id="SignalP"/>
    </source>
</evidence>
<reference evidence="2 3" key="1">
    <citation type="submission" date="2018-01" db="EMBL/GenBank/DDBJ databases">
        <title>Harnessing the power of phylogenomics to disentangle the directionality and signatures of interkingdom host jumping in the parasitic fungal genus Tolypocladium.</title>
        <authorList>
            <person name="Quandt C.A."/>
            <person name="Patterson W."/>
            <person name="Spatafora J.W."/>
        </authorList>
    </citation>
    <scope>NUCLEOTIDE SEQUENCE [LARGE SCALE GENOMIC DNA]</scope>
    <source>
        <strain evidence="2 3">NRBC 100945</strain>
    </source>
</reference>
<dbReference type="EMBL" id="PKSG01000923">
    <property type="protein sequence ID" value="POR32034.1"/>
    <property type="molecule type" value="Genomic_DNA"/>
</dbReference>
<dbReference type="AlphaFoldDB" id="A0A2S4KPE4"/>
<sequence length="86" mass="8981">MQLVKLLALAAVASVASTAPTSDYDSAPVEASVLAERGCPYGGQVQCLQIQNQLCASGCPSRPRQKMPCLMECMSSSTIACLRLGC</sequence>
<accession>A0A2S4KPE4</accession>
<feature type="signal peptide" evidence="1">
    <location>
        <begin position="1"/>
        <end position="18"/>
    </location>
</feature>
<gene>
    <name evidence="2" type="ORF">TPAR_07753</name>
</gene>
<evidence type="ECO:0000313" key="3">
    <source>
        <dbReference type="Proteomes" id="UP000237481"/>
    </source>
</evidence>
<evidence type="ECO:0000313" key="2">
    <source>
        <dbReference type="EMBL" id="POR32034.1"/>
    </source>
</evidence>
<organism evidence="2 3">
    <name type="scientific">Tolypocladium paradoxum</name>
    <dbReference type="NCBI Taxonomy" id="94208"/>
    <lineage>
        <taxon>Eukaryota</taxon>
        <taxon>Fungi</taxon>
        <taxon>Dikarya</taxon>
        <taxon>Ascomycota</taxon>
        <taxon>Pezizomycotina</taxon>
        <taxon>Sordariomycetes</taxon>
        <taxon>Hypocreomycetidae</taxon>
        <taxon>Hypocreales</taxon>
        <taxon>Ophiocordycipitaceae</taxon>
        <taxon>Tolypocladium</taxon>
    </lineage>
</organism>
<protein>
    <submittedName>
        <fullName evidence="2">Uncharacterized protein</fullName>
    </submittedName>
</protein>
<keyword evidence="3" id="KW-1185">Reference proteome</keyword>
<keyword evidence="1" id="KW-0732">Signal</keyword>
<proteinExistence type="predicted"/>